<dbReference type="Pfam" id="PF10598">
    <property type="entry name" value="RRM_4"/>
    <property type="match status" value="1"/>
</dbReference>
<evidence type="ECO:0000259" key="2">
    <source>
        <dbReference type="Pfam" id="PF10598"/>
    </source>
</evidence>
<evidence type="ECO:0000313" key="3">
    <source>
        <dbReference type="EMBL" id="OBZ67128.1"/>
    </source>
</evidence>
<comment type="caution">
    <text evidence="3">The sequence shown here is derived from an EMBL/GenBank/DDBJ whole genome shotgun (WGS) entry which is preliminary data.</text>
</comment>
<dbReference type="GO" id="GO:0071013">
    <property type="term" value="C:catalytic step 2 spliceosome"/>
    <property type="evidence" value="ECO:0007669"/>
    <property type="project" value="TreeGrafter"/>
</dbReference>
<organism evidence="3 4">
    <name type="scientific">Grifola frondosa</name>
    <name type="common">Maitake</name>
    <name type="synonym">Polyporus frondosus</name>
    <dbReference type="NCBI Taxonomy" id="5627"/>
    <lineage>
        <taxon>Eukaryota</taxon>
        <taxon>Fungi</taxon>
        <taxon>Dikarya</taxon>
        <taxon>Basidiomycota</taxon>
        <taxon>Agaricomycotina</taxon>
        <taxon>Agaricomycetes</taxon>
        <taxon>Polyporales</taxon>
        <taxon>Grifolaceae</taxon>
        <taxon>Grifola</taxon>
    </lineage>
</organism>
<dbReference type="InterPro" id="IPR027652">
    <property type="entry name" value="PRP8"/>
</dbReference>
<sequence length="280" mass="31804">MSTAIENIILRYIKSKAIGCAQSLTTIVNVFVVVLLLKDEQESQYGHLKDGPYISAEEAVAICTATSQLEELALIEQAYDNPHECLSRIKRLLLTQHAFKESGLEFLDTYDRLISCYDIEPVEKITVPADKRGLSPTWIKLADTEPPPLFVYKWCQGINNLTDIWETSEGGCNMLMEALLSKVYEKICSIVYCGSFWTTILRTALPEEQYRTDRQGYGSYERLRFDSRSQSSVFVFQYYGLALDLLILGPQRASEMAGPPQTPNNFLQYRDSATETRHPI</sequence>
<dbReference type="GO" id="GO:0000244">
    <property type="term" value="P:spliceosomal tri-snRNP complex assembly"/>
    <property type="evidence" value="ECO:0007669"/>
    <property type="project" value="TreeGrafter"/>
</dbReference>
<gene>
    <name evidence="3" type="ORF">A0H81_12927</name>
</gene>
<dbReference type="EMBL" id="LUGG01000025">
    <property type="protein sequence ID" value="OBZ67128.1"/>
    <property type="molecule type" value="Genomic_DNA"/>
</dbReference>
<dbReference type="GO" id="GO:0005682">
    <property type="term" value="C:U5 snRNP"/>
    <property type="evidence" value="ECO:0007669"/>
    <property type="project" value="TreeGrafter"/>
</dbReference>
<dbReference type="GO" id="GO:0030619">
    <property type="term" value="F:U1 snRNA binding"/>
    <property type="evidence" value="ECO:0007669"/>
    <property type="project" value="TreeGrafter"/>
</dbReference>
<evidence type="ECO:0000313" key="4">
    <source>
        <dbReference type="Proteomes" id="UP000092993"/>
    </source>
</evidence>
<evidence type="ECO:0000256" key="1">
    <source>
        <dbReference type="SAM" id="MobiDB-lite"/>
    </source>
</evidence>
<reference evidence="3 4" key="1">
    <citation type="submission" date="2016-03" db="EMBL/GenBank/DDBJ databases">
        <title>Whole genome sequencing of Grifola frondosa 9006-11.</title>
        <authorList>
            <person name="Min B."/>
            <person name="Park H."/>
            <person name="Kim J.-G."/>
            <person name="Cho H."/>
            <person name="Oh Y.-L."/>
            <person name="Kong W.-S."/>
            <person name="Choi I.-G."/>
        </authorList>
    </citation>
    <scope>NUCLEOTIDE SEQUENCE [LARGE SCALE GENOMIC DNA]</scope>
    <source>
        <strain evidence="3 4">9006-11</strain>
    </source>
</reference>
<dbReference type="GO" id="GO:0030623">
    <property type="term" value="F:U5 snRNA binding"/>
    <property type="evidence" value="ECO:0007669"/>
    <property type="project" value="TreeGrafter"/>
</dbReference>
<feature type="domain" description="RNA recognition motif spliceosomal PrP8" evidence="2">
    <location>
        <begin position="230"/>
        <end position="271"/>
    </location>
</feature>
<protein>
    <recommendedName>
        <fullName evidence="2">RNA recognition motif spliceosomal PrP8 domain-containing protein</fullName>
    </recommendedName>
</protein>
<dbReference type="InterPro" id="IPR012337">
    <property type="entry name" value="RNaseH-like_sf"/>
</dbReference>
<dbReference type="GO" id="GO:0017070">
    <property type="term" value="F:U6 snRNA binding"/>
    <property type="evidence" value="ECO:0007669"/>
    <property type="project" value="TreeGrafter"/>
</dbReference>
<dbReference type="InterPro" id="IPR019582">
    <property type="entry name" value="RRM_spliceosomal_PrP8"/>
</dbReference>
<proteinExistence type="predicted"/>
<accession>A0A1C7LRB7</accession>
<dbReference type="STRING" id="5627.A0A1C7LRB7"/>
<dbReference type="OrthoDB" id="3242454at2759"/>
<dbReference type="GO" id="GO:0030620">
    <property type="term" value="F:U2 snRNA binding"/>
    <property type="evidence" value="ECO:0007669"/>
    <property type="project" value="TreeGrafter"/>
</dbReference>
<dbReference type="GO" id="GO:0097157">
    <property type="term" value="F:pre-mRNA intronic binding"/>
    <property type="evidence" value="ECO:0007669"/>
    <property type="project" value="TreeGrafter"/>
</dbReference>
<keyword evidence="4" id="KW-1185">Reference proteome</keyword>
<name>A0A1C7LRB7_GRIFR</name>
<dbReference type="SUPFAM" id="SSF53098">
    <property type="entry name" value="Ribonuclease H-like"/>
    <property type="match status" value="1"/>
</dbReference>
<dbReference type="PANTHER" id="PTHR11140:SF0">
    <property type="entry name" value="PRE-MRNA-PROCESSING-SPLICING FACTOR 8"/>
    <property type="match status" value="1"/>
</dbReference>
<dbReference type="AlphaFoldDB" id="A0A1C7LRB7"/>
<feature type="region of interest" description="Disordered" evidence="1">
    <location>
        <begin position="254"/>
        <end position="280"/>
    </location>
</feature>
<dbReference type="PANTHER" id="PTHR11140">
    <property type="entry name" value="PRE-MRNA SPLICING FACTOR PRP8"/>
    <property type="match status" value="1"/>
</dbReference>
<dbReference type="Proteomes" id="UP000092993">
    <property type="component" value="Unassembled WGS sequence"/>
</dbReference>